<gene>
    <name evidence="7" type="ORF">X797_003048</name>
</gene>
<organism evidence="7 8">
    <name type="scientific">Metarhizium robertsii</name>
    <dbReference type="NCBI Taxonomy" id="568076"/>
    <lineage>
        <taxon>Eukaryota</taxon>
        <taxon>Fungi</taxon>
        <taxon>Dikarya</taxon>
        <taxon>Ascomycota</taxon>
        <taxon>Pezizomycotina</taxon>
        <taxon>Sordariomycetes</taxon>
        <taxon>Hypocreomycetidae</taxon>
        <taxon>Hypocreales</taxon>
        <taxon>Clavicipitaceae</taxon>
        <taxon>Metarhizium</taxon>
    </lineage>
</organism>
<dbReference type="AlphaFoldDB" id="A0A0A1V0Y6"/>
<evidence type="ECO:0000256" key="4">
    <source>
        <dbReference type="ARBA" id="ARBA00022833"/>
    </source>
</evidence>
<sequence>MMLTHPRVETEREPLPECVSCGLQEPGSVFKCPCGHDYCGQCMVNLLELAVVDESLFPPRCCKTEIPLDIMEPFLTSRQIRTFNEKKVEFGTPDRTYCHDVTCSAFIPPDLLSDILPEQVVTCGKCGKQTCTICKGPGHELEDCLDDTATQEVIHLAQEKGWQRCFSCGRMVELYQGCNHINGRHAIALSGMRRIYTREQQILSLSTDNTVLLTMFLKYSIVWLTKSVKIYDKIMRASIDAGPLFMANTLATRAITFCLRTFSNAAGVGLWLADGVDITGFSFPLSQPADYFGAFELCCIFTLILAMLRVLKQRISANCNSETAEEDGSVSLLVL</sequence>
<dbReference type="Gene3D" id="1.20.120.1750">
    <property type="match status" value="1"/>
</dbReference>
<dbReference type="Pfam" id="PF01485">
    <property type="entry name" value="IBR"/>
    <property type="match status" value="1"/>
</dbReference>
<keyword evidence="1" id="KW-0479">Metal-binding</keyword>
<evidence type="ECO:0000256" key="3">
    <source>
        <dbReference type="ARBA" id="ARBA00022786"/>
    </source>
</evidence>
<reference evidence="7 8" key="1">
    <citation type="submission" date="2014-02" db="EMBL/GenBank/DDBJ databases">
        <title>The genome sequence of the entomopathogenic fungus Metarhizium robertsii ARSEF 2575.</title>
        <authorList>
            <person name="Giuliano Garisto Donzelli B."/>
            <person name="Roe B.A."/>
            <person name="Macmil S.L."/>
            <person name="Krasnoff S.B."/>
            <person name="Gibson D.M."/>
        </authorList>
    </citation>
    <scope>NUCLEOTIDE SEQUENCE [LARGE SCALE GENOMIC DNA]</scope>
    <source>
        <strain evidence="7 8">ARSEF 2575</strain>
    </source>
</reference>
<protein>
    <submittedName>
        <fullName evidence="7">IBR domain protein</fullName>
    </submittedName>
</protein>
<keyword evidence="5" id="KW-1133">Transmembrane helix</keyword>
<feature type="domain" description="IBR" evidence="6">
    <location>
        <begin position="83"/>
        <end position="144"/>
    </location>
</feature>
<keyword evidence="5" id="KW-0472">Membrane</keyword>
<comment type="caution">
    <text evidence="7">The sequence shown here is derived from an EMBL/GenBank/DDBJ whole genome shotgun (WGS) entry which is preliminary data.</text>
</comment>
<evidence type="ECO:0000313" key="8">
    <source>
        <dbReference type="Proteomes" id="UP000030151"/>
    </source>
</evidence>
<dbReference type="GO" id="GO:0016567">
    <property type="term" value="P:protein ubiquitination"/>
    <property type="evidence" value="ECO:0007669"/>
    <property type="project" value="InterPro"/>
</dbReference>
<dbReference type="PANTHER" id="PTHR11685">
    <property type="entry name" value="RBR FAMILY RING FINGER AND IBR DOMAIN-CONTAINING"/>
    <property type="match status" value="1"/>
</dbReference>
<evidence type="ECO:0000259" key="6">
    <source>
        <dbReference type="Pfam" id="PF01485"/>
    </source>
</evidence>
<keyword evidence="5" id="KW-0812">Transmembrane</keyword>
<keyword evidence="3" id="KW-0833">Ubl conjugation pathway</keyword>
<dbReference type="PROSITE" id="PS00518">
    <property type="entry name" value="ZF_RING_1"/>
    <property type="match status" value="1"/>
</dbReference>
<evidence type="ECO:0000256" key="1">
    <source>
        <dbReference type="ARBA" id="ARBA00022723"/>
    </source>
</evidence>
<dbReference type="InterPro" id="IPR017907">
    <property type="entry name" value="Znf_RING_CS"/>
</dbReference>
<evidence type="ECO:0000313" key="7">
    <source>
        <dbReference type="EMBL" id="EXV03248.1"/>
    </source>
</evidence>
<feature type="transmembrane region" description="Helical" evidence="5">
    <location>
        <begin position="291"/>
        <end position="311"/>
    </location>
</feature>
<dbReference type="Proteomes" id="UP000030151">
    <property type="component" value="Unassembled WGS sequence"/>
</dbReference>
<name>A0A0A1V0Y6_9HYPO</name>
<dbReference type="InterPro" id="IPR031127">
    <property type="entry name" value="E3_UB_ligase_RBR"/>
</dbReference>
<accession>A0A0A1V0Y6</accession>
<dbReference type="GO" id="GO:0008270">
    <property type="term" value="F:zinc ion binding"/>
    <property type="evidence" value="ECO:0007669"/>
    <property type="project" value="UniProtKB-KW"/>
</dbReference>
<dbReference type="InterPro" id="IPR002867">
    <property type="entry name" value="IBR_dom"/>
</dbReference>
<dbReference type="HOGENOM" id="CLU_829196_0_0_1"/>
<dbReference type="EMBL" id="JELW01000003">
    <property type="protein sequence ID" value="EXV03248.1"/>
    <property type="molecule type" value="Genomic_DNA"/>
</dbReference>
<keyword evidence="2" id="KW-0863">Zinc-finger</keyword>
<dbReference type="GO" id="GO:0004842">
    <property type="term" value="F:ubiquitin-protein transferase activity"/>
    <property type="evidence" value="ECO:0007669"/>
    <property type="project" value="InterPro"/>
</dbReference>
<keyword evidence="4" id="KW-0862">Zinc</keyword>
<evidence type="ECO:0000256" key="5">
    <source>
        <dbReference type="SAM" id="Phobius"/>
    </source>
</evidence>
<evidence type="ECO:0000256" key="2">
    <source>
        <dbReference type="ARBA" id="ARBA00022771"/>
    </source>
</evidence>
<proteinExistence type="predicted"/>